<dbReference type="EMBL" id="FJOG01000026">
    <property type="protein sequence ID" value="CZR64203.1"/>
    <property type="molecule type" value="Genomic_DNA"/>
</dbReference>
<proteinExistence type="predicted"/>
<dbReference type="GO" id="GO:0006004">
    <property type="term" value="P:fucose metabolic process"/>
    <property type="evidence" value="ECO:0007669"/>
    <property type="project" value="UniProtKB-KW"/>
</dbReference>
<evidence type="ECO:0000313" key="7">
    <source>
        <dbReference type="Proteomes" id="UP000184330"/>
    </source>
</evidence>
<dbReference type="OrthoDB" id="20368at2759"/>
<gene>
    <name evidence="6" type="ORF">PAC_14101</name>
</gene>
<keyword evidence="5" id="KW-1133">Transmembrane helix</keyword>
<dbReference type="GO" id="GO:0016740">
    <property type="term" value="F:transferase activity"/>
    <property type="evidence" value="ECO:0007669"/>
    <property type="project" value="UniProtKB-KW"/>
</dbReference>
<name>A0A1L7XGN0_9HELO</name>
<evidence type="ECO:0000256" key="2">
    <source>
        <dbReference type="ARBA" id="ARBA00023253"/>
    </source>
</evidence>
<evidence type="ECO:0000256" key="3">
    <source>
        <dbReference type="ARBA" id="ARBA00023277"/>
    </source>
</evidence>
<organism evidence="6 7">
    <name type="scientific">Phialocephala subalpina</name>
    <dbReference type="NCBI Taxonomy" id="576137"/>
    <lineage>
        <taxon>Eukaryota</taxon>
        <taxon>Fungi</taxon>
        <taxon>Dikarya</taxon>
        <taxon>Ascomycota</taxon>
        <taxon>Pezizomycotina</taxon>
        <taxon>Leotiomycetes</taxon>
        <taxon>Helotiales</taxon>
        <taxon>Mollisiaceae</taxon>
        <taxon>Phialocephala</taxon>
        <taxon>Phialocephala fortinii species complex</taxon>
    </lineage>
</organism>
<protein>
    <recommendedName>
        <fullName evidence="8">Alternative oxidase</fullName>
    </recommendedName>
</protein>
<dbReference type="InterPro" id="IPR019378">
    <property type="entry name" value="GDP-Fuc_O-FucTrfase"/>
</dbReference>
<dbReference type="CDD" id="cd11296">
    <property type="entry name" value="O-FucT_like"/>
    <property type="match status" value="1"/>
</dbReference>
<evidence type="ECO:0000256" key="1">
    <source>
        <dbReference type="ARBA" id="ARBA00022679"/>
    </source>
</evidence>
<feature type="transmembrane region" description="Helical" evidence="5">
    <location>
        <begin position="24"/>
        <end position="42"/>
    </location>
</feature>
<feature type="compositionally biased region" description="Low complexity" evidence="4">
    <location>
        <begin position="57"/>
        <end position="71"/>
    </location>
</feature>
<reference evidence="6 7" key="1">
    <citation type="submission" date="2016-03" db="EMBL/GenBank/DDBJ databases">
        <authorList>
            <person name="Ploux O."/>
        </authorList>
    </citation>
    <scope>NUCLEOTIDE SEQUENCE [LARGE SCALE GENOMIC DNA]</scope>
    <source>
        <strain evidence="6 7">UAMH 11012</strain>
    </source>
</reference>
<keyword evidence="5" id="KW-0812">Transmembrane</keyword>
<accession>A0A1L7XGN0</accession>
<dbReference type="AlphaFoldDB" id="A0A1L7XGN0"/>
<keyword evidence="2" id="KW-0294">Fucose metabolism</keyword>
<dbReference type="Pfam" id="PF10250">
    <property type="entry name" value="O-FucT"/>
    <property type="match status" value="1"/>
</dbReference>
<evidence type="ECO:0000313" key="6">
    <source>
        <dbReference type="EMBL" id="CZR64203.1"/>
    </source>
</evidence>
<feature type="region of interest" description="Disordered" evidence="4">
    <location>
        <begin position="57"/>
        <end position="81"/>
    </location>
</feature>
<dbReference type="Gene3D" id="3.40.50.11350">
    <property type="match status" value="1"/>
</dbReference>
<evidence type="ECO:0008006" key="8">
    <source>
        <dbReference type="Google" id="ProtNLM"/>
    </source>
</evidence>
<evidence type="ECO:0000256" key="4">
    <source>
        <dbReference type="SAM" id="MobiDB-lite"/>
    </source>
</evidence>
<evidence type="ECO:0000256" key="5">
    <source>
        <dbReference type="SAM" id="Phobius"/>
    </source>
</evidence>
<keyword evidence="5" id="KW-0472">Membrane</keyword>
<keyword evidence="7" id="KW-1185">Reference proteome</keyword>
<sequence>MVQKGLVSEMLTGVWRIKWYKYRWPLFAALVINVLLINHFVWEIPLNPFGAPRILETPDSTSTAPGATTPSKDSKTGSQTETEEYKPIFSQSLLDAPPSTPALLNIHDFDFNGPYVGWPLARACNETTYHPGLIFVCDNNSGGIGNIRNFILTCIRYAIDAGASGIILPKIQRRSDTDLANIFTTGLQPFDYFFDEDHFRYAMETYCPQMTIYDEATDIPNTEKKREKKEFYPKDLNLDLDGCDGRGVNRHLDMFRPKFDEWLKVQKVIPTVEEPTTVRFKWATFFEWPIYRDGPEFAATFGDLLRIRKDVQELAAKTIVEMSKFVGVEPDPKYETLNTPYLGVHLRTESDALGFWPNYDQQTAGYLEAAQKNGLKHAYLACGNATDGHRFAEQAHAKMGMNMTSKLDLLKGDDLKRLTDLSWDQQALVDFLVLQKSTHFTGCSFSSFTMNIAIKRHLMTGGIASRAWKSPGDEFSTLVGRFESWYGDWMFMYECMWP</sequence>
<dbReference type="Proteomes" id="UP000184330">
    <property type="component" value="Unassembled WGS sequence"/>
</dbReference>
<keyword evidence="3" id="KW-0119">Carbohydrate metabolism</keyword>
<keyword evidence="1" id="KW-0808">Transferase</keyword>